<feature type="region of interest" description="Disordered" evidence="1">
    <location>
        <begin position="670"/>
        <end position="707"/>
    </location>
</feature>
<dbReference type="PANTHER" id="PTHR46411">
    <property type="entry name" value="FAMILY ATPASE, PUTATIVE-RELATED"/>
    <property type="match status" value="1"/>
</dbReference>
<dbReference type="InterPro" id="IPR027417">
    <property type="entry name" value="P-loop_NTPase"/>
</dbReference>
<dbReference type="InterPro" id="IPR054289">
    <property type="entry name" value="DUF7025"/>
</dbReference>
<feature type="domain" description="AAA+ ATPase" evidence="2">
    <location>
        <begin position="463"/>
        <end position="590"/>
    </location>
</feature>
<reference evidence="3" key="2">
    <citation type="submission" date="2023-05" db="EMBL/GenBank/DDBJ databases">
        <authorList>
            <consortium name="Lawrence Berkeley National Laboratory"/>
            <person name="Steindorff A."/>
            <person name="Hensen N."/>
            <person name="Bonometti L."/>
            <person name="Westerberg I."/>
            <person name="Brannstrom I.O."/>
            <person name="Guillou S."/>
            <person name="Cros-Aarteil S."/>
            <person name="Calhoun S."/>
            <person name="Haridas S."/>
            <person name="Kuo A."/>
            <person name="Mondo S."/>
            <person name="Pangilinan J."/>
            <person name="Riley R."/>
            <person name="Labutti K."/>
            <person name="Andreopoulos B."/>
            <person name="Lipzen A."/>
            <person name="Chen C."/>
            <person name="Yanf M."/>
            <person name="Daum C."/>
            <person name="Ng V."/>
            <person name="Clum A."/>
            <person name="Ohm R."/>
            <person name="Martin F."/>
            <person name="Silar P."/>
            <person name="Natvig D."/>
            <person name="Lalanne C."/>
            <person name="Gautier V."/>
            <person name="Ament-Velasquez S.L."/>
            <person name="Kruys A."/>
            <person name="Hutchinson M.I."/>
            <person name="Powell A.J."/>
            <person name="Barry K."/>
            <person name="Miller A.N."/>
            <person name="Grigoriev I.V."/>
            <person name="Debuchy R."/>
            <person name="Gladieux P."/>
            <person name="Thoren M.H."/>
            <person name="Johannesson H."/>
        </authorList>
    </citation>
    <scope>NUCLEOTIDE SEQUENCE</scope>
    <source>
        <strain evidence="3">CBS 315.58</strain>
    </source>
</reference>
<sequence length="719" mass="81520">MADSEMEYESRDPGSFVGDESEMDDDSGSDAASPALFDFSDAFGAGTARPHREGTGLSCQLKSYDSLYNATGYRQLLQTGSSASLEDDRYAHSFKAALIVTRFFKRDRSIEYTELQIRSPHMKAAIKSVIPAYRTLDIVAQHIVLRDESQCIFHFRNKLMAYGNSTQDQRASRHISFLIQYVYGSLASSILSFIALMENPALVPSFDFLNLWMVFRPGDLVYIKGSSQKRIGHGCVYRFVKMERCKCEVRFCSKSKWDLTLEGINYDGTAFGYMTTFISISPFDGNRQIRDLVAFPLKYHPEEQSLRQRLLLRGAKFAQLHGQHYRQYSGIASMFGFDHNSRSGKDIMVEGRIMVDADAFDQALPFRSPTLIQSKQKFNPDDAHTSMTEEDYLICSDEIAGYSLNERKWGFFKVDLIQEVEFDDDAFEQLMIDERAKRQLLSLVRVHENETLHFDDFIKGKGKGMIFLLHGDPGVGKTLAAESIADVCKKPLLRVDASAFGTKAESVETSLAEALKNAERWQAVALLDEADVFLEQRRNNELERNNVVSVFLRSLEYYKGILFLTTNRIGVFDKAFKSRIHLAIHFPPLSFDIRLSLWDAFISKASSESAQVLGRSGSLTQLAMEELNGRQIKNIVRTAFALAVSEGTTIQLEHITMALDAMKAFEDDFDASQRQNRSERTSKQTKRRLEEGRDVDEEPLDSEGSICGDFLGKRPRLHF</sequence>
<dbReference type="CDD" id="cd19481">
    <property type="entry name" value="RecA-like_protease"/>
    <property type="match status" value="1"/>
</dbReference>
<reference evidence="3" key="1">
    <citation type="journal article" date="2023" name="Mol. Phylogenet. Evol.">
        <title>Genome-scale phylogeny and comparative genomics of the fungal order Sordariales.</title>
        <authorList>
            <person name="Hensen N."/>
            <person name="Bonometti L."/>
            <person name="Westerberg I."/>
            <person name="Brannstrom I.O."/>
            <person name="Guillou S."/>
            <person name="Cros-Aarteil S."/>
            <person name="Calhoun S."/>
            <person name="Haridas S."/>
            <person name="Kuo A."/>
            <person name="Mondo S."/>
            <person name="Pangilinan J."/>
            <person name="Riley R."/>
            <person name="LaButti K."/>
            <person name="Andreopoulos B."/>
            <person name="Lipzen A."/>
            <person name="Chen C."/>
            <person name="Yan M."/>
            <person name="Daum C."/>
            <person name="Ng V."/>
            <person name="Clum A."/>
            <person name="Steindorff A."/>
            <person name="Ohm R.A."/>
            <person name="Martin F."/>
            <person name="Silar P."/>
            <person name="Natvig D.O."/>
            <person name="Lalanne C."/>
            <person name="Gautier V."/>
            <person name="Ament-Velasquez S.L."/>
            <person name="Kruys A."/>
            <person name="Hutchinson M.I."/>
            <person name="Powell A.J."/>
            <person name="Barry K."/>
            <person name="Miller A.N."/>
            <person name="Grigoriev I.V."/>
            <person name="Debuchy R."/>
            <person name="Gladieux P."/>
            <person name="Hiltunen Thoren M."/>
            <person name="Johannesson H."/>
        </authorList>
    </citation>
    <scope>NUCLEOTIDE SEQUENCE</scope>
    <source>
        <strain evidence="3">CBS 315.58</strain>
    </source>
</reference>
<keyword evidence="3" id="KW-0378">Hydrolase</keyword>
<dbReference type="SMART" id="SM00382">
    <property type="entry name" value="AAA"/>
    <property type="match status" value="1"/>
</dbReference>
<evidence type="ECO:0000259" key="2">
    <source>
        <dbReference type="SMART" id="SM00382"/>
    </source>
</evidence>
<name>A0AAN7ATX9_9PEZI</name>
<evidence type="ECO:0000256" key="1">
    <source>
        <dbReference type="SAM" id="MobiDB-lite"/>
    </source>
</evidence>
<evidence type="ECO:0000313" key="3">
    <source>
        <dbReference type="EMBL" id="KAK4199253.1"/>
    </source>
</evidence>
<dbReference type="GO" id="GO:0005524">
    <property type="term" value="F:ATP binding"/>
    <property type="evidence" value="ECO:0007669"/>
    <property type="project" value="InterPro"/>
</dbReference>
<dbReference type="GO" id="GO:0016887">
    <property type="term" value="F:ATP hydrolysis activity"/>
    <property type="evidence" value="ECO:0007669"/>
    <property type="project" value="InterPro"/>
</dbReference>
<feature type="compositionally biased region" description="Basic and acidic residues" evidence="1">
    <location>
        <begin position="676"/>
        <end position="692"/>
    </location>
</feature>
<evidence type="ECO:0000313" key="4">
    <source>
        <dbReference type="Proteomes" id="UP001303160"/>
    </source>
</evidence>
<dbReference type="EMBL" id="MU863934">
    <property type="protein sequence ID" value="KAK4199253.1"/>
    <property type="molecule type" value="Genomic_DNA"/>
</dbReference>
<dbReference type="InterPro" id="IPR003593">
    <property type="entry name" value="AAA+_ATPase"/>
</dbReference>
<comment type="caution">
    <text evidence="3">The sequence shown here is derived from an EMBL/GenBank/DDBJ whole genome shotgun (WGS) entry which is preliminary data.</text>
</comment>
<dbReference type="SUPFAM" id="SSF52540">
    <property type="entry name" value="P-loop containing nucleoside triphosphate hydrolases"/>
    <property type="match status" value="1"/>
</dbReference>
<gene>
    <name evidence="3" type="ORF">QBC40DRAFT_203079</name>
</gene>
<protein>
    <submittedName>
        <fullName evidence="3">P-loop containing nucleoside triphosphate hydrolase protein</fullName>
    </submittedName>
</protein>
<dbReference type="Gene3D" id="3.40.50.300">
    <property type="entry name" value="P-loop containing nucleotide triphosphate hydrolases"/>
    <property type="match status" value="1"/>
</dbReference>
<dbReference type="AlphaFoldDB" id="A0AAN7ATX9"/>
<dbReference type="InterPro" id="IPR003959">
    <property type="entry name" value="ATPase_AAA_core"/>
</dbReference>
<dbReference type="Pfam" id="PF00004">
    <property type="entry name" value="AAA"/>
    <property type="match status" value="1"/>
</dbReference>
<dbReference type="Proteomes" id="UP001303160">
    <property type="component" value="Unassembled WGS sequence"/>
</dbReference>
<feature type="region of interest" description="Disordered" evidence="1">
    <location>
        <begin position="1"/>
        <end position="35"/>
    </location>
</feature>
<organism evidence="3 4">
    <name type="scientific">Triangularia verruculosa</name>
    <dbReference type="NCBI Taxonomy" id="2587418"/>
    <lineage>
        <taxon>Eukaryota</taxon>
        <taxon>Fungi</taxon>
        <taxon>Dikarya</taxon>
        <taxon>Ascomycota</taxon>
        <taxon>Pezizomycotina</taxon>
        <taxon>Sordariomycetes</taxon>
        <taxon>Sordariomycetidae</taxon>
        <taxon>Sordariales</taxon>
        <taxon>Podosporaceae</taxon>
        <taxon>Triangularia</taxon>
    </lineage>
</organism>
<keyword evidence="4" id="KW-1185">Reference proteome</keyword>
<dbReference type="PANTHER" id="PTHR46411:SF3">
    <property type="entry name" value="AAA+ ATPASE DOMAIN-CONTAINING PROTEIN"/>
    <property type="match status" value="1"/>
</dbReference>
<feature type="compositionally biased region" description="Acidic residues" evidence="1">
    <location>
        <begin position="19"/>
        <end position="28"/>
    </location>
</feature>
<accession>A0AAN7ATX9</accession>
<dbReference type="Pfam" id="PF22942">
    <property type="entry name" value="DUF7025"/>
    <property type="match status" value="1"/>
</dbReference>
<proteinExistence type="predicted"/>